<organism evidence="3 4">
    <name type="scientific">Candidatus Kaiserbacteria bacterium RIFCSPHIGHO2_02_FULL_49_16</name>
    <dbReference type="NCBI Taxonomy" id="1798490"/>
    <lineage>
        <taxon>Bacteria</taxon>
        <taxon>Candidatus Kaiseribacteriota</taxon>
    </lineage>
</organism>
<dbReference type="PRINTS" id="PR00081">
    <property type="entry name" value="GDHRDH"/>
</dbReference>
<dbReference type="PANTHER" id="PTHR42760:SF133">
    <property type="entry name" value="3-OXOACYL-[ACYL-CARRIER-PROTEIN] REDUCTASE"/>
    <property type="match status" value="1"/>
</dbReference>
<dbReference type="InterPro" id="IPR036291">
    <property type="entry name" value="NAD(P)-bd_dom_sf"/>
</dbReference>
<name>A0A1F6DDA4_9BACT</name>
<dbReference type="AlphaFoldDB" id="A0A1F6DDA4"/>
<evidence type="ECO:0000313" key="4">
    <source>
        <dbReference type="Proteomes" id="UP000178042"/>
    </source>
</evidence>
<accession>A0A1F6DDA4</accession>
<evidence type="ECO:0000313" key="3">
    <source>
        <dbReference type="EMBL" id="OGG59307.1"/>
    </source>
</evidence>
<dbReference type="Pfam" id="PF13561">
    <property type="entry name" value="adh_short_C2"/>
    <property type="match status" value="1"/>
</dbReference>
<dbReference type="SUPFAM" id="SSF51735">
    <property type="entry name" value="NAD(P)-binding Rossmann-fold domains"/>
    <property type="match status" value="1"/>
</dbReference>
<gene>
    <name evidence="3" type="ORF">A3C86_01495</name>
</gene>
<dbReference type="PANTHER" id="PTHR42760">
    <property type="entry name" value="SHORT-CHAIN DEHYDROGENASES/REDUCTASES FAMILY MEMBER"/>
    <property type="match status" value="1"/>
</dbReference>
<dbReference type="InterPro" id="IPR002347">
    <property type="entry name" value="SDR_fam"/>
</dbReference>
<dbReference type="GO" id="GO:0016616">
    <property type="term" value="F:oxidoreductase activity, acting on the CH-OH group of donors, NAD or NADP as acceptor"/>
    <property type="evidence" value="ECO:0007669"/>
    <property type="project" value="TreeGrafter"/>
</dbReference>
<dbReference type="EMBL" id="MFLD01000027">
    <property type="protein sequence ID" value="OGG59307.1"/>
    <property type="molecule type" value="Genomic_DNA"/>
</dbReference>
<reference evidence="3 4" key="1">
    <citation type="journal article" date="2016" name="Nat. Commun.">
        <title>Thousands of microbial genomes shed light on interconnected biogeochemical processes in an aquifer system.</title>
        <authorList>
            <person name="Anantharaman K."/>
            <person name="Brown C.T."/>
            <person name="Hug L.A."/>
            <person name="Sharon I."/>
            <person name="Castelle C.J."/>
            <person name="Probst A.J."/>
            <person name="Thomas B.C."/>
            <person name="Singh A."/>
            <person name="Wilkins M.J."/>
            <person name="Karaoz U."/>
            <person name="Brodie E.L."/>
            <person name="Williams K.H."/>
            <person name="Hubbard S.S."/>
            <person name="Banfield J.F."/>
        </authorList>
    </citation>
    <scope>NUCLEOTIDE SEQUENCE [LARGE SCALE GENOMIC DNA]</scope>
</reference>
<keyword evidence="2" id="KW-0560">Oxidoreductase</keyword>
<proteinExistence type="inferred from homology"/>
<evidence type="ECO:0000256" key="2">
    <source>
        <dbReference type="ARBA" id="ARBA00023002"/>
    </source>
</evidence>
<comment type="caution">
    <text evidence="3">The sequence shown here is derived from an EMBL/GenBank/DDBJ whole genome shotgun (WGS) entry which is preliminary data.</text>
</comment>
<dbReference type="Proteomes" id="UP000178042">
    <property type="component" value="Unassembled WGS sequence"/>
</dbReference>
<sequence>MKKEIEQLFSLEGRVAVITGGDGRLGVEHAKALSAAGAKVYSFDTARSEKLTSVATHVDVDITKPEEVNRAVAKVVKEAGRIDILINNAVIDPPLPKENESGWEAYPEFPPEQWEKELAVGLSGAQYLLQAVAPHMIKQKKGSVIQISSTSGITAPNHSKYPPGRFKSAAYPTVKTGLLGLTRAWASYFSSVGTPDVRVNAICLGAVNFKEITPKLLEKLKGRNMLGRPARPEEYNGAIVFLASDASAFMTAQTLIIDGGQTAW</sequence>
<dbReference type="PRINTS" id="PR00080">
    <property type="entry name" value="SDRFAMILY"/>
</dbReference>
<comment type="similarity">
    <text evidence="1">Belongs to the short-chain dehydrogenases/reductases (SDR) family.</text>
</comment>
<dbReference type="Gene3D" id="3.40.50.720">
    <property type="entry name" value="NAD(P)-binding Rossmann-like Domain"/>
    <property type="match status" value="1"/>
</dbReference>
<evidence type="ECO:0000256" key="1">
    <source>
        <dbReference type="ARBA" id="ARBA00006484"/>
    </source>
</evidence>
<protein>
    <recommendedName>
        <fullName evidence="5">Short-chain dehydrogenase</fullName>
    </recommendedName>
</protein>
<evidence type="ECO:0008006" key="5">
    <source>
        <dbReference type="Google" id="ProtNLM"/>
    </source>
</evidence>